<accession>A0A1L9TXK6</accession>
<dbReference type="Proteomes" id="UP000184356">
    <property type="component" value="Unassembled WGS sequence"/>
</dbReference>
<dbReference type="GeneID" id="63761864"/>
<dbReference type="AlphaFoldDB" id="A0A1L9TXK6"/>
<sequence length="478" mass="51971">MDEHSIYPVTACWPSLLENTVIVLKPTETFPPGGGLLKLSFGALLQLTAVEYPVMIDSGLVLMGYSTALIPIEVYSSGIILWHLETSSGDQQLRQSELRATKGSWLKRQTLKELQTTEALLGWCASARIQLGTSSLDAASVRWSDATVKPTTWHWKGANLQLLAQSAAPIQTGAQIGLSWERVVNTARFTPGTNYTGCLASSMREHVVLYDVTARRAWLVPLLSVYHHMLFIYCGIMLPSNSSRPPIPTAGPSLNGTSSPFKTLQTSGGIVVEGANDDILTIRDLIVGFAINFSGVSVQAPRGSRIYGYELLDLVLGSPRSELKTATVKRDGLGWAPLLNELPCLFCAELGDAIVGMRGSEENSPCNYIPAGQDLLASPLETIKTLCQKQGSAMTSVSGQITQTHALVFQREQLFVQCSHDALAISSCWESPQEFVQKLYRGIRKDGDARLCSESLHPEMGAVVLGNVKPQGSFGFWR</sequence>
<keyword evidence="2" id="KW-1185">Reference proteome</keyword>
<proteinExistence type="predicted"/>
<protein>
    <submittedName>
        <fullName evidence="1">Uncharacterized protein</fullName>
    </submittedName>
</protein>
<evidence type="ECO:0000313" key="2">
    <source>
        <dbReference type="Proteomes" id="UP000184356"/>
    </source>
</evidence>
<dbReference type="VEuPathDB" id="FungiDB:ASPSYDRAFT_38855"/>
<name>A0A1L9TXK6_9EURO</name>
<evidence type="ECO:0000313" key="1">
    <source>
        <dbReference type="EMBL" id="OJJ64167.1"/>
    </source>
</evidence>
<dbReference type="OrthoDB" id="1577640at2759"/>
<reference evidence="2" key="1">
    <citation type="journal article" date="2017" name="Genome Biol.">
        <title>Comparative genomics reveals high biological diversity and specific adaptations in the industrially and medically important fungal genus Aspergillus.</title>
        <authorList>
            <person name="de Vries R.P."/>
            <person name="Riley R."/>
            <person name="Wiebenga A."/>
            <person name="Aguilar-Osorio G."/>
            <person name="Amillis S."/>
            <person name="Uchima C.A."/>
            <person name="Anderluh G."/>
            <person name="Asadollahi M."/>
            <person name="Askin M."/>
            <person name="Barry K."/>
            <person name="Battaglia E."/>
            <person name="Bayram O."/>
            <person name="Benocci T."/>
            <person name="Braus-Stromeyer S.A."/>
            <person name="Caldana C."/>
            <person name="Canovas D."/>
            <person name="Cerqueira G.C."/>
            <person name="Chen F."/>
            <person name="Chen W."/>
            <person name="Choi C."/>
            <person name="Clum A."/>
            <person name="Dos Santos R.A."/>
            <person name="Damasio A.R."/>
            <person name="Diallinas G."/>
            <person name="Emri T."/>
            <person name="Fekete E."/>
            <person name="Flipphi M."/>
            <person name="Freyberg S."/>
            <person name="Gallo A."/>
            <person name="Gournas C."/>
            <person name="Habgood R."/>
            <person name="Hainaut M."/>
            <person name="Harispe M.L."/>
            <person name="Henrissat B."/>
            <person name="Hilden K.S."/>
            <person name="Hope R."/>
            <person name="Hossain A."/>
            <person name="Karabika E."/>
            <person name="Karaffa L."/>
            <person name="Karanyi Z."/>
            <person name="Krasevec N."/>
            <person name="Kuo A."/>
            <person name="Kusch H."/>
            <person name="LaButti K."/>
            <person name="Lagendijk E.L."/>
            <person name="Lapidus A."/>
            <person name="Levasseur A."/>
            <person name="Lindquist E."/>
            <person name="Lipzen A."/>
            <person name="Logrieco A.F."/>
            <person name="MacCabe A."/>
            <person name="Maekelae M.R."/>
            <person name="Malavazi I."/>
            <person name="Melin P."/>
            <person name="Meyer V."/>
            <person name="Mielnichuk N."/>
            <person name="Miskei M."/>
            <person name="Molnar A.P."/>
            <person name="Mule G."/>
            <person name="Ngan C.Y."/>
            <person name="Orejas M."/>
            <person name="Orosz E."/>
            <person name="Ouedraogo J.P."/>
            <person name="Overkamp K.M."/>
            <person name="Park H.-S."/>
            <person name="Perrone G."/>
            <person name="Piumi F."/>
            <person name="Punt P.J."/>
            <person name="Ram A.F."/>
            <person name="Ramon A."/>
            <person name="Rauscher S."/>
            <person name="Record E."/>
            <person name="Riano-Pachon D.M."/>
            <person name="Robert V."/>
            <person name="Roehrig J."/>
            <person name="Ruller R."/>
            <person name="Salamov A."/>
            <person name="Salih N.S."/>
            <person name="Samson R.A."/>
            <person name="Sandor E."/>
            <person name="Sanguinetti M."/>
            <person name="Schuetze T."/>
            <person name="Sepcic K."/>
            <person name="Shelest E."/>
            <person name="Sherlock G."/>
            <person name="Sophianopoulou V."/>
            <person name="Squina F.M."/>
            <person name="Sun H."/>
            <person name="Susca A."/>
            <person name="Todd R.B."/>
            <person name="Tsang A."/>
            <person name="Unkles S.E."/>
            <person name="van de Wiele N."/>
            <person name="van Rossen-Uffink D."/>
            <person name="Oliveira J.V."/>
            <person name="Vesth T.C."/>
            <person name="Visser J."/>
            <person name="Yu J.-H."/>
            <person name="Zhou M."/>
            <person name="Andersen M.R."/>
            <person name="Archer D.B."/>
            <person name="Baker S.E."/>
            <person name="Benoit I."/>
            <person name="Brakhage A.A."/>
            <person name="Braus G.H."/>
            <person name="Fischer R."/>
            <person name="Frisvad J.C."/>
            <person name="Goldman G.H."/>
            <person name="Houbraken J."/>
            <person name="Oakley B."/>
            <person name="Pocsi I."/>
            <person name="Scazzocchio C."/>
            <person name="Seiboth B."/>
            <person name="vanKuyk P.A."/>
            <person name="Wortman J."/>
            <person name="Dyer P.S."/>
            <person name="Grigoriev I.V."/>
        </authorList>
    </citation>
    <scope>NUCLEOTIDE SEQUENCE [LARGE SCALE GENOMIC DNA]</scope>
    <source>
        <strain evidence="2">CBS 593.65</strain>
    </source>
</reference>
<organism evidence="1 2">
    <name type="scientific">Aspergillus sydowii CBS 593.65</name>
    <dbReference type="NCBI Taxonomy" id="1036612"/>
    <lineage>
        <taxon>Eukaryota</taxon>
        <taxon>Fungi</taxon>
        <taxon>Dikarya</taxon>
        <taxon>Ascomycota</taxon>
        <taxon>Pezizomycotina</taxon>
        <taxon>Eurotiomycetes</taxon>
        <taxon>Eurotiomycetidae</taxon>
        <taxon>Eurotiales</taxon>
        <taxon>Aspergillaceae</taxon>
        <taxon>Aspergillus</taxon>
        <taxon>Aspergillus subgen. Nidulantes</taxon>
    </lineage>
</organism>
<dbReference type="RefSeq" id="XP_040707973.1">
    <property type="nucleotide sequence ID" value="XM_040845791.1"/>
</dbReference>
<dbReference type="EMBL" id="KV878582">
    <property type="protein sequence ID" value="OJJ64167.1"/>
    <property type="molecule type" value="Genomic_DNA"/>
</dbReference>
<dbReference type="STRING" id="1036612.A0A1L9TXK6"/>
<gene>
    <name evidence="1" type="ORF">ASPSYDRAFT_38855</name>
</gene>